<dbReference type="RefSeq" id="WP_147002950.1">
    <property type="nucleotide sequence ID" value="NZ_AP019841.1"/>
</dbReference>
<dbReference type="PANTHER" id="PTHR30336:SF20">
    <property type="entry name" value="DUF218 DOMAIN-CONTAINING PROTEIN"/>
    <property type="match status" value="1"/>
</dbReference>
<dbReference type="InterPro" id="IPR051599">
    <property type="entry name" value="Cell_Envelope_Assoc"/>
</dbReference>
<name>A0A510KR56_9FUSO</name>
<reference evidence="1 2" key="1">
    <citation type="submission" date="2019-07" db="EMBL/GenBank/DDBJ databases">
        <title>Complete Genome Sequence of Leptotrichia wadei Strain JMUB3936.</title>
        <authorList>
            <person name="Watanabe S."/>
            <person name="Cui L."/>
        </authorList>
    </citation>
    <scope>NUCLEOTIDE SEQUENCE [LARGE SCALE GENOMIC DNA]</scope>
    <source>
        <strain evidence="1 2">JMUB3936</strain>
    </source>
</reference>
<dbReference type="OrthoDB" id="2216870at2"/>
<dbReference type="Proteomes" id="UP000321944">
    <property type="component" value="Chromosome"/>
</dbReference>
<gene>
    <name evidence="1" type="ORF">JMUB3936_0392</name>
</gene>
<dbReference type="PANTHER" id="PTHR30336">
    <property type="entry name" value="INNER MEMBRANE PROTEIN, PROBABLE PERMEASE"/>
    <property type="match status" value="1"/>
</dbReference>
<dbReference type="AlphaFoldDB" id="A0A510KR56"/>
<dbReference type="Gene3D" id="3.40.50.620">
    <property type="entry name" value="HUPs"/>
    <property type="match status" value="1"/>
</dbReference>
<organism evidence="1 2">
    <name type="scientific">Leptotrichia wadei</name>
    <dbReference type="NCBI Taxonomy" id="157687"/>
    <lineage>
        <taxon>Bacteria</taxon>
        <taxon>Fusobacteriati</taxon>
        <taxon>Fusobacteriota</taxon>
        <taxon>Fusobacteriia</taxon>
        <taxon>Fusobacteriales</taxon>
        <taxon>Leptotrichiaceae</taxon>
        <taxon>Leptotrichia</taxon>
    </lineage>
</organism>
<evidence type="ECO:0000313" key="1">
    <source>
        <dbReference type="EMBL" id="BBM54114.1"/>
    </source>
</evidence>
<dbReference type="Gene3D" id="1.10.3620.10">
    <property type="entry name" value="YdcF like domain"/>
    <property type="match status" value="1"/>
</dbReference>
<sequence>MDKKISKYEIANCINVLGNFCGKRDIDELTTFELMKKYGVEKADVMVLFGGSILAGGDVLANAMKNDVAKKYVIVGGRGHTTVSLEEQFYKLYPDSDKKSILLEISEAEIFRNYLKYKYNLQPDLLEIHSTNCGNNITNLLKLLKEKNITFKNIIISQDATMQLRMEVTLKKYLSENIKIINFATYSAKVSVKDKKLCFENDIFGMWDIDRYITLLMGEIPRLTNDEDGYGPKGAGYIAHIDIPEDVKNAFLILKQIHGDKVRKADPLHASK</sequence>
<accession>A0A510KR56</accession>
<dbReference type="GO" id="GO:0005886">
    <property type="term" value="C:plasma membrane"/>
    <property type="evidence" value="ECO:0007669"/>
    <property type="project" value="TreeGrafter"/>
</dbReference>
<dbReference type="EMBL" id="AP019841">
    <property type="protein sequence ID" value="BBM54114.1"/>
    <property type="molecule type" value="Genomic_DNA"/>
</dbReference>
<protein>
    <recommendedName>
        <fullName evidence="3">DUF218 domain-containing protein</fullName>
    </recommendedName>
</protein>
<evidence type="ECO:0008006" key="3">
    <source>
        <dbReference type="Google" id="ProtNLM"/>
    </source>
</evidence>
<dbReference type="InterPro" id="IPR014729">
    <property type="entry name" value="Rossmann-like_a/b/a_fold"/>
</dbReference>
<evidence type="ECO:0000313" key="2">
    <source>
        <dbReference type="Proteomes" id="UP000321944"/>
    </source>
</evidence>
<proteinExistence type="predicted"/>